<accession>A0AAQ0MJM3</accession>
<reference evidence="1 2" key="1">
    <citation type="submission" date="2018-10" db="EMBL/GenBank/DDBJ databases">
        <title>Staphylococcus pseudoxylosus sp. nov., isolated from bovine mastitis.</title>
        <authorList>
            <person name="Macfadyen A.C."/>
            <person name="Leroy S."/>
            <person name="Harrison E.M."/>
            <person name="Parkhill J."/>
            <person name="Holmes M.A."/>
            <person name="Paterson G.K."/>
        </authorList>
    </citation>
    <scope>NUCLEOTIDE SEQUENCE [LARGE SCALE GENOMIC DNA]</scope>
    <source>
        <strain evidence="1 2">S04009</strain>
    </source>
</reference>
<dbReference type="RefSeq" id="WP_122063787.1">
    <property type="nucleotide sequence ID" value="NZ_CP157502.1"/>
</dbReference>
<dbReference type="AlphaFoldDB" id="A0AAQ0MJM3"/>
<dbReference type="Pfam" id="PF10100">
    <property type="entry name" value="Staph_opine_DH"/>
    <property type="match status" value="1"/>
</dbReference>
<organism evidence="1 2">
    <name type="scientific">Staphylococcus pseudoxylosus</name>
    <dbReference type="NCBI Taxonomy" id="2282419"/>
    <lineage>
        <taxon>Bacteria</taxon>
        <taxon>Bacillati</taxon>
        <taxon>Bacillota</taxon>
        <taxon>Bacilli</taxon>
        <taxon>Bacillales</taxon>
        <taxon>Staphylococcaceae</taxon>
        <taxon>Staphylococcus</taxon>
    </lineage>
</organism>
<sequence>MSKILIIGTGPVAIQLANLCHLTTDKQINMVGRASTSLKSKKLFQAYQRDNYFEVTIQNDAHKQMAGRFQINHLYADIQDVEGIYDTIIMACTADAYHSTLAQLSTTTLEKVKRILLVSPTFGSQMIVEQHMANFNKDIEVISFSTYLGDSRLYDTEQPNHVVTTGVKSKLYVASNLGHSATIVFLKGVFEQFHIFLTDMPTPLHAETRNSSLYVHPPLFMNDFSLKVIFEGTEVPVYVYKLFPEGPITMTLIHEMRLMWTEMMTILAKFSVPSVNLLEFMVKENYPVRPETLADDDVYSFEKLPAIHQEYLLYVRYTAILIDPFSEPDQHGRYFDFSAVPIKQLYENEQGVVHIPRMPSEDYYRTSIIQHIGKLLGIKTPMIDTFMKRYEQYCQNYKKHNQQLSSQFNVNLYKDDKSLVEAYLDTKGKI</sequence>
<dbReference type="Proteomes" id="UP000269505">
    <property type="component" value="Unassembled WGS sequence"/>
</dbReference>
<evidence type="ECO:0000313" key="2">
    <source>
        <dbReference type="Proteomes" id="UP000269505"/>
    </source>
</evidence>
<dbReference type="NCBIfam" id="NF033600">
    <property type="entry name" value="staphylopine_DH"/>
    <property type="match status" value="1"/>
</dbReference>
<name>A0AAQ0MJM3_9STAP</name>
<protein>
    <submittedName>
        <fullName evidence="1">Staphylopine biosynthesis dehydrogenase</fullName>
    </submittedName>
</protein>
<dbReference type="InterPro" id="IPR053620">
    <property type="entry name" value="Staphylopine_dehydrogenase"/>
</dbReference>
<gene>
    <name evidence="1" type="primary">cntM</name>
    <name evidence="1" type="ORF">D9V42_05935</name>
</gene>
<comment type="caution">
    <text evidence="1">The sequence shown here is derived from an EMBL/GenBank/DDBJ whole genome shotgun (WGS) entry which is preliminary data.</text>
</comment>
<keyword evidence="2" id="KW-1185">Reference proteome</keyword>
<proteinExistence type="predicted"/>
<dbReference type="InterPro" id="IPR016935">
    <property type="entry name" value="Opine_metallophore_DH"/>
</dbReference>
<dbReference type="EMBL" id="RCVN01000005">
    <property type="protein sequence ID" value="RMI85488.1"/>
    <property type="molecule type" value="Genomic_DNA"/>
</dbReference>
<dbReference type="Gene3D" id="3.40.50.720">
    <property type="entry name" value="NAD(P)-binding Rossmann-like Domain"/>
    <property type="match status" value="1"/>
</dbReference>
<evidence type="ECO:0000313" key="1">
    <source>
        <dbReference type="EMBL" id="RMI85488.1"/>
    </source>
</evidence>